<dbReference type="AlphaFoldDB" id="A0A2M8DR04"/>
<evidence type="ECO:0000259" key="11">
    <source>
        <dbReference type="Pfam" id="PF06418"/>
    </source>
</evidence>
<protein>
    <recommendedName>
        <fullName evidence="3">CTP synthase (glutamine hydrolyzing)</fullName>
        <ecNumber evidence="3">6.3.4.2</ecNumber>
    </recommendedName>
</protein>
<evidence type="ECO:0000256" key="6">
    <source>
        <dbReference type="ARBA" id="ARBA00022840"/>
    </source>
</evidence>
<dbReference type="GO" id="GO:0019856">
    <property type="term" value="P:pyrimidine nucleobase biosynthetic process"/>
    <property type="evidence" value="ECO:0007669"/>
    <property type="project" value="TreeGrafter"/>
</dbReference>
<keyword evidence="8" id="KW-0665">Pyrimidine biosynthesis</keyword>
<dbReference type="Gene3D" id="3.40.50.300">
    <property type="entry name" value="P-loop containing nucleotide triphosphate hydrolases"/>
    <property type="match status" value="1"/>
</dbReference>
<feature type="non-terminal residue" evidence="12">
    <location>
        <position position="553"/>
    </location>
</feature>
<evidence type="ECO:0000313" key="12">
    <source>
        <dbReference type="EMBL" id="PJC01769.1"/>
    </source>
</evidence>
<dbReference type="InterPro" id="IPR033828">
    <property type="entry name" value="GATase1_CTP_Synthase"/>
</dbReference>
<dbReference type="SUPFAM" id="SSF52317">
    <property type="entry name" value="Class I glutamine amidotransferase-like"/>
    <property type="match status" value="1"/>
</dbReference>
<evidence type="ECO:0000256" key="2">
    <source>
        <dbReference type="ARBA" id="ARBA00007533"/>
    </source>
</evidence>
<dbReference type="Pfam" id="PF06418">
    <property type="entry name" value="CTP_synth_N"/>
    <property type="match status" value="1"/>
</dbReference>
<dbReference type="InterPro" id="IPR017926">
    <property type="entry name" value="GATASE"/>
</dbReference>
<dbReference type="GO" id="GO:0003883">
    <property type="term" value="F:CTP synthase activity"/>
    <property type="evidence" value="ECO:0007669"/>
    <property type="project" value="UniProtKB-EC"/>
</dbReference>
<feature type="domain" description="Glutamine amidotransferase" evidence="10">
    <location>
        <begin position="309"/>
        <end position="552"/>
    </location>
</feature>
<dbReference type="EC" id="6.3.4.2" evidence="3"/>
<evidence type="ECO:0000256" key="8">
    <source>
        <dbReference type="ARBA" id="ARBA00022975"/>
    </source>
</evidence>
<dbReference type="EMBL" id="PFSY01000132">
    <property type="protein sequence ID" value="PJC01769.1"/>
    <property type="molecule type" value="Genomic_DNA"/>
</dbReference>
<evidence type="ECO:0000256" key="7">
    <source>
        <dbReference type="ARBA" id="ARBA00022962"/>
    </source>
</evidence>
<gene>
    <name evidence="12" type="ORF">CO073_02915</name>
</gene>
<sequence>MIKTSIKYIFVSGGVLSGLGKGVVAASLGWLLQNRGYKVGVIKCENYLNVDSGTINPIEHGDPFLCQDGLEADMDLGTYERFFNWEMGQTNFTTMGQIYKTVIDRELSFGYDGEDVEAIPHVSDEIITRIQRAGEGQEILIIELGGTAGEYQNMLYYEACRIMKAKMPGQVINVHVSYVPLPKHIGEPKTMPTQQSIRTVMSMGLRPEFLVLRSEANLDKRRRYLLGLKCSVPGDNVMMSPDLDTIYELPLLFAAQQFDKRVLKHFKLNLRKQDLKQWRSIVRKIKAKRTRTVKIAIAGKYFATGDYQLADSYAALIESIKHACWHQGIEPLINFVNTEDIEKRGAKLLKNNDGIIVPIGWGSRGAEGKIAAIKYARENKIPYLGLCYGMQLACVEFARNVVGLKEATSAEIGNKAEHQIIHDIPMDEKYQFIKGHGVSMRLGAYDCYLLEKTLAASIYQKHNQCEKVSQLYKTRNNIKAKGIIKISERHRHRHRYEFNNAYRERLASKGMIFSGTSPDDFFVEMIELPKKMHPFFIATQGHPEYKSRPSEPH</sequence>
<comment type="similarity">
    <text evidence="2">Belongs to the CTP synthase family.</text>
</comment>
<feature type="domain" description="CTP synthase N-terminal" evidence="11">
    <location>
        <begin position="7"/>
        <end position="268"/>
    </location>
</feature>
<comment type="caution">
    <text evidence="12">The sequence shown here is derived from an EMBL/GenBank/DDBJ whole genome shotgun (WGS) entry which is preliminary data.</text>
</comment>
<evidence type="ECO:0000313" key="13">
    <source>
        <dbReference type="Proteomes" id="UP000230136"/>
    </source>
</evidence>
<organism evidence="12 13">
    <name type="scientific">Candidatus Komeilibacteria bacterium CG_4_9_14_0_8_um_filter_36_9</name>
    <dbReference type="NCBI Taxonomy" id="1974473"/>
    <lineage>
        <taxon>Bacteria</taxon>
        <taxon>Candidatus Komeiliibacteriota</taxon>
    </lineage>
</organism>
<dbReference type="SUPFAM" id="SSF52540">
    <property type="entry name" value="P-loop containing nucleoside triphosphate hydrolases"/>
    <property type="match status" value="1"/>
</dbReference>
<evidence type="ECO:0000256" key="4">
    <source>
        <dbReference type="ARBA" id="ARBA00022598"/>
    </source>
</evidence>
<dbReference type="InterPro" id="IPR017456">
    <property type="entry name" value="CTP_synthase_N"/>
</dbReference>
<dbReference type="InterPro" id="IPR027417">
    <property type="entry name" value="P-loop_NTPase"/>
</dbReference>
<keyword evidence="6" id="KW-0067">ATP-binding</keyword>
<dbReference type="PANTHER" id="PTHR11550:SF0">
    <property type="entry name" value="CTP SYNTHASE-RELATED"/>
    <property type="match status" value="1"/>
</dbReference>
<keyword evidence="7" id="KW-0315">Glutamine amidotransferase</keyword>
<dbReference type="CDD" id="cd01746">
    <property type="entry name" value="GATase1_CTP_Synthase"/>
    <property type="match status" value="1"/>
</dbReference>
<reference evidence="13" key="1">
    <citation type="submission" date="2017-09" db="EMBL/GenBank/DDBJ databases">
        <title>Depth-based differentiation of microbial function through sediment-hosted aquifers and enrichment of novel symbionts in the deep terrestrial subsurface.</title>
        <authorList>
            <person name="Probst A.J."/>
            <person name="Ladd B."/>
            <person name="Jarett J.K."/>
            <person name="Geller-Mcgrath D.E."/>
            <person name="Sieber C.M.K."/>
            <person name="Emerson J.B."/>
            <person name="Anantharaman K."/>
            <person name="Thomas B.C."/>
            <person name="Malmstrom R."/>
            <person name="Stieglmeier M."/>
            <person name="Klingl A."/>
            <person name="Woyke T."/>
            <person name="Ryan C.M."/>
            <person name="Banfield J.F."/>
        </authorList>
    </citation>
    <scope>NUCLEOTIDE SEQUENCE [LARGE SCALE GENOMIC DNA]</scope>
</reference>
<keyword evidence="4" id="KW-0436">Ligase</keyword>
<dbReference type="NCBIfam" id="NF003792">
    <property type="entry name" value="PRK05380.1"/>
    <property type="match status" value="1"/>
</dbReference>
<dbReference type="Gene3D" id="3.40.50.880">
    <property type="match status" value="1"/>
</dbReference>
<comment type="pathway">
    <text evidence="1">Pyrimidine metabolism; CTP biosynthesis via de novo pathway; CTP from UDP: step 2/2.</text>
</comment>
<dbReference type="GO" id="GO:0005524">
    <property type="term" value="F:ATP binding"/>
    <property type="evidence" value="ECO:0007669"/>
    <property type="project" value="UniProtKB-KW"/>
</dbReference>
<evidence type="ECO:0000256" key="1">
    <source>
        <dbReference type="ARBA" id="ARBA00005171"/>
    </source>
</evidence>
<evidence type="ECO:0000256" key="5">
    <source>
        <dbReference type="ARBA" id="ARBA00022741"/>
    </source>
</evidence>
<evidence type="ECO:0000256" key="9">
    <source>
        <dbReference type="ARBA" id="ARBA00047781"/>
    </source>
</evidence>
<keyword evidence="5" id="KW-0547">Nucleotide-binding</keyword>
<dbReference type="GO" id="GO:0042802">
    <property type="term" value="F:identical protein binding"/>
    <property type="evidence" value="ECO:0007669"/>
    <property type="project" value="TreeGrafter"/>
</dbReference>
<dbReference type="UniPathway" id="UPA00159">
    <property type="reaction ID" value="UER00277"/>
</dbReference>
<dbReference type="InterPro" id="IPR004468">
    <property type="entry name" value="CTP_synthase"/>
</dbReference>
<dbReference type="Proteomes" id="UP000230136">
    <property type="component" value="Unassembled WGS sequence"/>
</dbReference>
<accession>A0A2M8DR04</accession>
<dbReference type="PANTHER" id="PTHR11550">
    <property type="entry name" value="CTP SYNTHASE"/>
    <property type="match status" value="1"/>
</dbReference>
<dbReference type="GO" id="GO:0044210">
    <property type="term" value="P:'de novo' CTP biosynthetic process"/>
    <property type="evidence" value="ECO:0007669"/>
    <property type="project" value="UniProtKB-UniPathway"/>
</dbReference>
<dbReference type="InterPro" id="IPR029062">
    <property type="entry name" value="Class_I_gatase-like"/>
</dbReference>
<dbReference type="NCBIfam" id="TIGR00337">
    <property type="entry name" value="PyrG"/>
    <property type="match status" value="1"/>
</dbReference>
<name>A0A2M8DR04_9BACT</name>
<comment type="catalytic activity">
    <reaction evidence="9">
        <text>UTP + L-glutamine + ATP + H2O = CTP + L-glutamate + ADP + phosphate + 2 H(+)</text>
        <dbReference type="Rhea" id="RHEA:26426"/>
        <dbReference type="ChEBI" id="CHEBI:15377"/>
        <dbReference type="ChEBI" id="CHEBI:15378"/>
        <dbReference type="ChEBI" id="CHEBI:29985"/>
        <dbReference type="ChEBI" id="CHEBI:30616"/>
        <dbReference type="ChEBI" id="CHEBI:37563"/>
        <dbReference type="ChEBI" id="CHEBI:43474"/>
        <dbReference type="ChEBI" id="CHEBI:46398"/>
        <dbReference type="ChEBI" id="CHEBI:58359"/>
        <dbReference type="ChEBI" id="CHEBI:456216"/>
        <dbReference type="EC" id="6.3.4.2"/>
    </reaction>
</comment>
<dbReference type="Pfam" id="PF00117">
    <property type="entry name" value="GATase"/>
    <property type="match status" value="1"/>
</dbReference>
<dbReference type="PROSITE" id="PS51273">
    <property type="entry name" value="GATASE_TYPE_1"/>
    <property type="match status" value="1"/>
</dbReference>
<evidence type="ECO:0000256" key="3">
    <source>
        <dbReference type="ARBA" id="ARBA00012291"/>
    </source>
</evidence>
<evidence type="ECO:0000259" key="10">
    <source>
        <dbReference type="Pfam" id="PF00117"/>
    </source>
</evidence>
<proteinExistence type="inferred from homology"/>